<dbReference type="PANTHER" id="PTHR37422">
    <property type="entry name" value="TEICHURONIC ACID BIOSYNTHESIS PROTEIN TUAE"/>
    <property type="match status" value="1"/>
</dbReference>
<feature type="transmembrane region" description="Helical" evidence="5">
    <location>
        <begin position="263"/>
        <end position="280"/>
    </location>
</feature>
<organism evidence="7 8">
    <name type="scientific">candidate division CPR2 bacterium GW2011_GWC2_39_10</name>
    <dbReference type="NCBI Taxonomy" id="1618345"/>
    <lineage>
        <taxon>Bacteria</taxon>
        <taxon>Bacteria division CPR2</taxon>
    </lineage>
</organism>
<keyword evidence="2 5" id="KW-0812">Transmembrane</keyword>
<dbReference type="PATRIC" id="fig|1618345.3.peg.681"/>
<feature type="transmembrane region" description="Helical" evidence="5">
    <location>
        <begin position="359"/>
        <end position="380"/>
    </location>
</feature>
<feature type="transmembrane region" description="Helical" evidence="5">
    <location>
        <begin position="65"/>
        <end position="87"/>
    </location>
</feature>
<protein>
    <submittedName>
        <fullName evidence="7">O-antigen polymerase</fullName>
    </submittedName>
</protein>
<comment type="subcellular location">
    <subcellularLocation>
        <location evidence="1">Membrane</location>
        <topology evidence="1">Multi-pass membrane protein</topology>
    </subcellularLocation>
</comment>
<dbReference type="EMBL" id="LBVV01000010">
    <property type="protein sequence ID" value="KKQ94465.1"/>
    <property type="molecule type" value="Genomic_DNA"/>
</dbReference>
<evidence type="ECO:0000256" key="4">
    <source>
        <dbReference type="ARBA" id="ARBA00023136"/>
    </source>
</evidence>
<keyword evidence="4 5" id="KW-0472">Membrane</keyword>
<feature type="transmembrane region" description="Helical" evidence="5">
    <location>
        <begin position="36"/>
        <end position="59"/>
    </location>
</feature>
<evidence type="ECO:0000313" key="7">
    <source>
        <dbReference type="EMBL" id="KKQ94465.1"/>
    </source>
</evidence>
<feature type="transmembrane region" description="Helical" evidence="5">
    <location>
        <begin position="224"/>
        <end position="257"/>
    </location>
</feature>
<dbReference type="AlphaFoldDB" id="A0A0G0M2B7"/>
<accession>A0A0G0M2B7</accession>
<feature type="transmembrane region" description="Helical" evidence="5">
    <location>
        <begin position="6"/>
        <end position="24"/>
    </location>
</feature>
<feature type="transmembrane region" description="Helical" evidence="5">
    <location>
        <begin position="392"/>
        <end position="413"/>
    </location>
</feature>
<feature type="transmembrane region" description="Helical" evidence="5">
    <location>
        <begin position="99"/>
        <end position="116"/>
    </location>
</feature>
<evidence type="ECO:0000256" key="3">
    <source>
        <dbReference type="ARBA" id="ARBA00022989"/>
    </source>
</evidence>
<evidence type="ECO:0000256" key="5">
    <source>
        <dbReference type="SAM" id="Phobius"/>
    </source>
</evidence>
<dbReference type="InterPro" id="IPR007016">
    <property type="entry name" value="O-antigen_ligase-rel_domated"/>
</dbReference>
<evidence type="ECO:0000313" key="8">
    <source>
        <dbReference type="Proteomes" id="UP000034207"/>
    </source>
</evidence>
<sequence>MKIKETFNSSFSGFFLRLLFAGDYRIYLDQTFFGSLLGKICSPFVSEIALLFAVILFWYEGFLGHYFPFLNLFPVASILLILSVIFADKSKILLKKYHIWYLFFLLFSGISGLMAATRGINYLLVANGFFLFAQFGIAMIAAQGVKNKKKILAYLVFLSLPFVLMGIFQALSRMKTASTWLSPGETGIETRAFSFFGSPNVMGLAAAVIFLLSIFLYLENRKKFHLLIIAVLNLLAVFFSFSRTAWLGLFTALFLAAIIRRRFLIYTLLLAPILLIIPQIKDRVTRVFMPSYLHDATLDGRLWAMINGFYIAKKHIIFGTGPGTYGGQLAIGQASPVYLEGVQNGYTALYYADNQFLEILVQVGILGLLAFFGFLLAIFVNLWGNIRRQNNIYLGALSIFVCFLVGAIFSNVLEFGAVSVPVAIILGSALDES</sequence>
<keyword evidence="3 5" id="KW-1133">Transmembrane helix</keyword>
<dbReference type="STRING" id="1618345.UT18_C0010G0037"/>
<dbReference type="GO" id="GO:0016020">
    <property type="term" value="C:membrane"/>
    <property type="evidence" value="ECO:0007669"/>
    <property type="project" value="UniProtKB-SubCell"/>
</dbReference>
<dbReference type="InterPro" id="IPR051533">
    <property type="entry name" value="WaaL-like"/>
</dbReference>
<name>A0A0G0M2B7_UNCC2</name>
<gene>
    <name evidence="7" type="ORF">UT18_C0010G0037</name>
</gene>
<feature type="transmembrane region" description="Helical" evidence="5">
    <location>
        <begin position="192"/>
        <end position="217"/>
    </location>
</feature>
<dbReference type="Proteomes" id="UP000034207">
    <property type="component" value="Unassembled WGS sequence"/>
</dbReference>
<evidence type="ECO:0000259" key="6">
    <source>
        <dbReference type="Pfam" id="PF04932"/>
    </source>
</evidence>
<comment type="caution">
    <text evidence="7">The sequence shown here is derived from an EMBL/GenBank/DDBJ whole genome shotgun (WGS) entry which is preliminary data.</text>
</comment>
<dbReference type="Pfam" id="PF04932">
    <property type="entry name" value="Wzy_C"/>
    <property type="match status" value="1"/>
</dbReference>
<evidence type="ECO:0000256" key="2">
    <source>
        <dbReference type="ARBA" id="ARBA00022692"/>
    </source>
</evidence>
<feature type="transmembrane region" description="Helical" evidence="5">
    <location>
        <begin position="151"/>
        <end position="172"/>
    </location>
</feature>
<feature type="transmembrane region" description="Helical" evidence="5">
    <location>
        <begin position="122"/>
        <end position="142"/>
    </location>
</feature>
<proteinExistence type="predicted"/>
<dbReference type="PANTHER" id="PTHR37422:SF17">
    <property type="entry name" value="O-ANTIGEN LIGASE"/>
    <property type="match status" value="1"/>
</dbReference>
<evidence type="ECO:0000256" key="1">
    <source>
        <dbReference type="ARBA" id="ARBA00004141"/>
    </source>
</evidence>
<feature type="domain" description="O-antigen ligase-related" evidence="6">
    <location>
        <begin position="229"/>
        <end position="372"/>
    </location>
</feature>
<reference evidence="7 8" key="1">
    <citation type="journal article" date="2015" name="Nature">
        <title>rRNA introns, odd ribosomes, and small enigmatic genomes across a large radiation of phyla.</title>
        <authorList>
            <person name="Brown C.T."/>
            <person name="Hug L.A."/>
            <person name="Thomas B.C."/>
            <person name="Sharon I."/>
            <person name="Castelle C.J."/>
            <person name="Singh A."/>
            <person name="Wilkins M.J."/>
            <person name="Williams K.H."/>
            <person name="Banfield J.F."/>
        </authorList>
    </citation>
    <scope>NUCLEOTIDE SEQUENCE [LARGE SCALE GENOMIC DNA]</scope>
</reference>